<organism evidence="7 8">
    <name type="scientific">Hymenobacter glacialis</name>
    <dbReference type="NCBI Taxonomy" id="1908236"/>
    <lineage>
        <taxon>Bacteria</taxon>
        <taxon>Pseudomonadati</taxon>
        <taxon>Bacteroidota</taxon>
        <taxon>Cytophagia</taxon>
        <taxon>Cytophagales</taxon>
        <taxon>Hymenobacteraceae</taxon>
        <taxon>Hymenobacter</taxon>
    </lineage>
</organism>
<dbReference type="EMBL" id="MDZC01000028">
    <property type="protein sequence ID" value="OGX87854.1"/>
    <property type="molecule type" value="Genomic_DNA"/>
</dbReference>
<gene>
    <name evidence="7" type="ORF">BEN48_11055</name>
</gene>
<dbReference type="NCBIfam" id="TIGR02116">
    <property type="entry name" value="toxin_Txe_YoeB"/>
    <property type="match status" value="1"/>
</dbReference>
<dbReference type="InterPro" id="IPR035093">
    <property type="entry name" value="RelE/ParE_toxin_dom_sf"/>
</dbReference>
<dbReference type="AlphaFoldDB" id="A0A1G1TAG4"/>
<dbReference type="RefSeq" id="WP_070732952.1">
    <property type="nucleotide sequence ID" value="NZ_MDZC01000028.1"/>
</dbReference>
<keyword evidence="8" id="KW-1185">Reference proteome</keyword>
<dbReference type="SUPFAM" id="SSF143011">
    <property type="entry name" value="RelE-like"/>
    <property type="match status" value="1"/>
</dbReference>
<evidence type="ECO:0000256" key="1">
    <source>
        <dbReference type="ARBA" id="ARBA00008172"/>
    </source>
</evidence>
<evidence type="ECO:0000256" key="4">
    <source>
        <dbReference type="ARBA" id="ARBA00022759"/>
    </source>
</evidence>
<dbReference type="InterPro" id="IPR009614">
    <property type="entry name" value="YoeB_toxin"/>
</dbReference>
<dbReference type="GO" id="GO:0016787">
    <property type="term" value="F:hydrolase activity"/>
    <property type="evidence" value="ECO:0007669"/>
    <property type="project" value="UniProtKB-KW"/>
</dbReference>
<protein>
    <recommendedName>
        <fullName evidence="6">Putative mRNA interferase YoeB</fullName>
    </recommendedName>
</protein>
<evidence type="ECO:0000313" key="8">
    <source>
        <dbReference type="Proteomes" id="UP000177791"/>
    </source>
</evidence>
<reference evidence="7 8" key="1">
    <citation type="submission" date="2016-08" db="EMBL/GenBank/DDBJ databases">
        <title>Hymenobacter coccineus sp. nov., Hymenobacter lapidarius sp. nov. and Hymenobacter glacialis sp. nov., isolated from Antarctic soil.</title>
        <authorList>
            <person name="Sedlacek I."/>
            <person name="Kralova S."/>
            <person name="Kyrova K."/>
            <person name="Maslanova I."/>
            <person name="Stankova E."/>
            <person name="Vrbovska V."/>
            <person name="Nemec M."/>
            <person name="Bartak M."/>
            <person name="Svec P."/>
            <person name="Busse H.-J."/>
            <person name="Pantucek R."/>
        </authorList>
    </citation>
    <scope>NUCLEOTIDE SEQUENCE [LARGE SCALE GENOMIC DNA]</scope>
    <source>
        <strain evidence="7 8">CCM 8648</strain>
    </source>
</reference>
<name>A0A1G1TAG4_9BACT</name>
<keyword evidence="4" id="KW-0255">Endonuclease</keyword>
<evidence type="ECO:0000256" key="2">
    <source>
        <dbReference type="ARBA" id="ARBA00022649"/>
    </source>
</evidence>
<keyword evidence="3" id="KW-0540">Nuclease</keyword>
<evidence type="ECO:0000256" key="3">
    <source>
        <dbReference type="ARBA" id="ARBA00022722"/>
    </source>
</evidence>
<comment type="similarity">
    <text evidence="1">Belongs to the YoeB family.</text>
</comment>
<dbReference type="GO" id="GO:0098795">
    <property type="term" value="P:global gene silencing by mRNA cleavage"/>
    <property type="evidence" value="ECO:0007669"/>
    <property type="project" value="TreeGrafter"/>
</dbReference>
<accession>A0A1G1TAG4</accession>
<comment type="caution">
    <text evidence="7">The sequence shown here is derived from an EMBL/GenBank/DDBJ whole genome shotgun (WGS) entry which is preliminary data.</text>
</comment>
<evidence type="ECO:0000313" key="7">
    <source>
        <dbReference type="EMBL" id="OGX87854.1"/>
    </source>
</evidence>
<dbReference type="PANTHER" id="PTHR38039">
    <property type="entry name" value="TOXIN YOEB"/>
    <property type="match status" value="1"/>
</dbReference>
<dbReference type="Pfam" id="PF06769">
    <property type="entry name" value="YoeB_toxin"/>
    <property type="match status" value="1"/>
</dbReference>
<evidence type="ECO:0000256" key="6">
    <source>
        <dbReference type="ARBA" id="ARBA00030388"/>
    </source>
</evidence>
<keyword evidence="5" id="KW-0378">Hydrolase</keyword>
<dbReference type="GO" id="GO:0004519">
    <property type="term" value="F:endonuclease activity"/>
    <property type="evidence" value="ECO:0007669"/>
    <property type="project" value="UniProtKB-KW"/>
</dbReference>
<dbReference type="Gene3D" id="3.30.2310.20">
    <property type="entry name" value="RelE-like"/>
    <property type="match status" value="1"/>
</dbReference>
<dbReference type="GO" id="GO:0006401">
    <property type="term" value="P:RNA catabolic process"/>
    <property type="evidence" value="ECO:0007669"/>
    <property type="project" value="InterPro"/>
</dbReference>
<dbReference type="STRING" id="1908236.BEN48_11055"/>
<keyword evidence="2" id="KW-1277">Toxin-antitoxin system</keyword>
<evidence type="ECO:0000256" key="5">
    <source>
        <dbReference type="ARBA" id="ARBA00022801"/>
    </source>
</evidence>
<dbReference type="OrthoDB" id="9801102at2"/>
<dbReference type="PANTHER" id="PTHR38039:SF1">
    <property type="entry name" value="TOXIN YOEB"/>
    <property type="match status" value="1"/>
</dbReference>
<sequence length="87" mass="10457">MRLSWDEDAWEQYLHWQITDMAILRKINGLLKECMRTPFAGTGKPELLKGNMRGYWSRRITQEHRLVYKVAGEELLIAQCRFHYDDK</sequence>
<proteinExistence type="inferred from homology"/>
<dbReference type="Proteomes" id="UP000177791">
    <property type="component" value="Unassembled WGS sequence"/>
</dbReference>